<sequence length="163" mass="18144">MRLIREVPRAVFDPTGQKTLQIYGGTVEEAVEWVVAESHRRPVKVVVERFLEEGRVGVLDDTVFVSVVVLDAVKSRVKSPGEALPSKIVDFIKRVAMVPHEPAVFEPEEDEEAQGWNAEEVDQALEAIEARTKLLVEAVALVEGLGQENARLTAEVRKLRYAT</sequence>
<dbReference type="EMBL" id="LR797331">
    <property type="protein sequence ID" value="CAB4203500.1"/>
    <property type="molecule type" value="Genomic_DNA"/>
</dbReference>
<organism evidence="1">
    <name type="scientific">uncultured Caudovirales phage</name>
    <dbReference type="NCBI Taxonomy" id="2100421"/>
    <lineage>
        <taxon>Viruses</taxon>
        <taxon>Duplodnaviria</taxon>
        <taxon>Heunggongvirae</taxon>
        <taxon>Uroviricota</taxon>
        <taxon>Caudoviricetes</taxon>
        <taxon>Peduoviridae</taxon>
        <taxon>Maltschvirus</taxon>
        <taxon>Maltschvirus maltsch</taxon>
    </lineage>
</organism>
<evidence type="ECO:0000313" key="1">
    <source>
        <dbReference type="EMBL" id="CAB4203500.1"/>
    </source>
</evidence>
<proteinExistence type="predicted"/>
<gene>
    <name evidence="1" type="ORF">UFOVP1382_116</name>
</gene>
<protein>
    <submittedName>
        <fullName evidence="1">Uncharacterized protein</fullName>
    </submittedName>
</protein>
<reference evidence="1" key="1">
    <citation type="submission" date="2020-05" db="EMBL/GenBank/DDBJ databases">
        <authorList>
            <person name="Chiriac C."/>
            <person name="Salcher M."/>
            <person name="Ghai R."/>
            <person name="Kavagutti S V."/>
        </authorList>
    </citation>
    <scope>NUCLEOTIDE SEQUENCE</scope>
</reference>
<accession>A0A6J5RXU7</accession>
<name>A0A6J5RXU7_9CAUD</name>